<evidence type="ECO:0000256" key="15">
    <source>
        <dbReference type="ARBA" id="ARBA00031910"/>
    </source>
</evidence>
<dbReference type="InterPro" id="IPR058031">
    <property type="entry name" value="AAA_lid_NorR"/>
</dbReference>
<dbReference type="SUPFAM" id="SSF52540">
    <property type="entry name" value="P-loop containing nucleoside triphosphate hydrolases"/>
    <property type="match status" value="1"/>
</dbReference>
<keyword evidence="11" id="KW-0010">Activator</keyword>
<dbReference type="InterPro" id="IPR009057">
    <property type="entry name" value="Homeodomain-like_sf"/>
</dbReference>
<evidence type="ECO:0000256" key="4">
    <source>
        <dbReference type="ARBA" id="ARBA00022491"/>
    </source>
</evidence>
<accession>A0ABP8NC45</accession>
<dbReference type="Pfam" id="PF02954">
    <property type="entry name" value="HTH_8"/>
    <property type="match status" value="1"/>
</dbReference>
<evidence type="ECO:0000256" key="6">
    <source>
        <dbReference type="ARBA" id="ARBA00022741"/>
    </source>
</evidence>
<dbReference type="SMART" id="SM00382">
    <property type="entry name" value="AAA"/>
    <property type="match status" value="1"/>
</dbReference>
<dbReference type="Pfam" id="PF00072">
    <property type="entry name" value="Response_reg"/>
    <property type="match status" value="1"/>
</dbReference>
<dbReference type="InterPro" id="IPR003593">
    <property type="entry name" value="AAA+_ATPase"/>
</dbReference>
<dbReference type="Gene3D" id="3.40.50.2300">
    <property type="match status" value="1"/>
</dbReference>
<keyword evidence="13" id="KW-0535">Nitrogen fixation</keyword>
<evidence type="ECO:0000256" key="3">
    <source>
        <dbReference type="ARBA" id="ARBA00022490"/>
    </source>
</evidence>
<dbReference type="SUPFAM" id="SSF52172">
    <property type="entry name" value="CheY-like"/>
    <property type="match status" value="1"/>
</dbReference>
<evidence type="ECO:0000256" key="9">
    <source>
        <dbReference type="ARBA" id="ARBA00023015"/>
    </source>
</evidence>
<evidence type="ECO:0000256" key="5">
    <source>
        <dbReference type="ARBA" id="ARBA00022553"/>
    </source>
</evidence>
<dbReference type="PANTHER" id="PTHR32071">
    <property type="entry name" value="TRANSCRIPTIONAL REGULATORY PROTEIN"/>
    <property type="match status" value="1"/>
</dbReference>
<dbReference type="InterPro" id="IPR002078">
    <property type="entry name" value="Sigma_54_int"/>
</dbReference>
<proteinExistence type="predicted"/>
<evidence type="ECO:0000256" key="12">
    <source>
        <dbReference type="ARBA" id="ARBA00023163"/>
    </source>
</evidence>
<evidence type="ECO:0000256" key="8">
    <source>
        <dbReference type="ARBA" id="ARBA00023012"/>
    </source>
</evidence>
<protein>
    <recommendedName>
        <fullName evidence="2">DNA-binding transcriptional regulator NtrC</fullName>
    </recommendedName>
    <alternativeName>
        <fullName evidence="14">Nitrogen regulation protein NR(I)</fullName>
    </alternativeName>
    <alternativeName>
        <fullName evidence="15">Nitrogen regulator I</fullName>
    </alternativeName>
</protein>
<feature type="domain" description="Sigma-54 factor interaction" evidence="17">
    <location>
        <begin position="148"/>
        <end position="377"/>
    </location>
</feature>
<evidence type="ECO:0000259" key="18">
    <source>
        <dbReference type="PROSITE" id="PS50110"/>
    </source>
</evidence>
<evidence type="ECO:0000256" key="13">
    <source>
        <dbReference type="ARBA" id="ARBA00023231"/>
    </source>
</evidence>
<keyword evidence="12" id="KW-0804">Transcription</keyword>
<dbReference type="Pfam" id="PF25601">
    <property type="entry name" value="AAA_lid_14"/>
    <property type="match status" value="1"/>
</dbReference>
<dbReference type="Proteomes" id="UP001500840">
    <property type="component" value="Unassembled WGS sequence"/>
</dbReference>
<comment type="caution">
    <text evidence="19">The sequence shown here is derived from an EMBL/GenBank/DDBJ whole genome shotgun (WGS) entry which is preliminary data.</text>
</comment>
<evidence type="ECO:0000256" key="11">
    <source>
        <dbReference type="ARBA" id="ARBA00023159"/>
    </source>
</evidence>
<keyword evidence="20" id="KW-1185">Reference proteome</keyword>
<dbReference type="InterPro" id="IPR027417">
    <property type="entry name" value="P-loop_NTPase"/>
</dbReference>
<comment type="subcellular location">
    <subcellularLocation>
        <location evidence="1">Cytoplasm</location>
    </subcellularLocation>
</comment>
<keyword evidence="9" id="KW-0805">Transcription regulation</keyword>
<dbReference type="InterPro" id="IPR001789">
    <property type="entry name" value="Sig_transdc_resp-reg_receiver"/>
</dbReference>
<dbReference type="PANTHER" id="PTHR32071:SF95">
    <property type="entry name" value="DNA-BINDING TRANSCRIPTIONAL REGULATOR NTRC"/>
    <property type="match status" value="1"/>
</dbReference>
<keyword evidence="6" id="KW-0547">Nucleotide-binding</keyword>
<dbReference type="PROSITE" id="PS50045">
    <property type="entry name" value="SIGMA54_INTERACT_4"/>
    <property type="match status" value="1"/>
</dbReference>
<evidence type="ECO:0000256" key="16">
    <source>
        <dbReference type="PROSITE-ProRule" id="PRU00169"/>
    </source>
</evidence>
<reference evidence="20" key="1">
    <citation type="journal article" date="2019" name="Int. J. Syst. Evol. Microbiol.">
        <title>The Global Catalogue of Microorganisms (GCM) 10K type strain sequencing project: providing services to taxonomists for standard genome sequencing and annotation.</title>
        <authorList>
            <consortium name="The Broad Institute Genomics Platform"/>
            <consortium name="The Broad Institute Genome Sequencing Center for Infectious Disease"/>
            <person name="Wu L."/>
            <person name="Ma J."/>
        </authorList>
    </citation>
    <scope>NUCLEOTIDE SEQUENCE [LARGE SCALE GENOMIC DNA]</scope>
    <source>
        <strain evidence="20">JCM 17759</strain>
    </source>
</reference>
<evidence type="ECO:0000259" key="17">
    <source>
        <dbReference type="PROSITE" id="PS50045"/>
    </source>
</evidence>
<dbReference type="Gene3D" id="3.40.50.300">
    <property type="entry name" value="P-loop containing nucleotide triphosphate hydrolases"/>
    <property type="match status" value="1"/>
</dbReference>
<dbReference type="PRINTS" id="PR01590">
    <property type="entry name" value="HTHFIS"/>
</dbReference>
<dbReference type="Gene3D" id="1.10.8.60">
    <property type="match status" value="1"/>
</dbReference>
<dbReference type="Pfam" id="PF00158">
    <property type="entry name" value="Sigma54_activat"/>
    <property type="match status" value="1"/>
</dbReference>
<feature type="domain" description="Response regulatory" evidence="18">
    <location>
        <begin position="9"/>
        <end position="123"/>
    </location>
</feature>
<dbReference type="CDD" id="cd00009">
    <property type="entry name" value="AAA"/>
    <property type="match status" value="1"/>
</dbReference>
<evidence type="ECO:0000256" key="7">
    <source>
        <dbReference type="ARBA" id="ARBA00022840"/>
    </source>
</evidence>
<dbReference type="EMBL" id="BAABGA010000065">
    <property type="protein sequence ID" value="GAA4463426.1"/>
    <property type="molecule type" value="Genomic_DNA"/>
</dbReference>
<evidence type="ECO:0000313" key="19">
    <source>
        <dbReference type="EMBL" id="GAA4463426.1"/>
    </source>
</evidence>
<gene>
    <name evidence="19" type="ORF">GCM10023156_48540</name>
</gene>
<sequence length="489" mass="54299">MLLESEVSKLLIIDDEPNLLYSLKKSLETDELEVITAATAEKGIAAFKQHHPDAVILDVRLPDMSGLDAFDCLHQLDSRIPVIIITAFSTTETAIEAMKRGAFEYLLKPVEFDKLLSTVHRAIEMRRLGQAATTFSVSPDGDATAEQIVGRSPAMQEVYKAIGQVAPQDVNALILGESGTGKEMIARAILQHSRRADRPFLAINCAALPENLLESELFGHERGAFTGAEKRRVGKFEQVDGGTIFLDEIGDMTPATQAKVLRLLQDGSFERVGNNETIQVDVRVIAATNRNLLEMVSEGDFREDLYYRLSVFTIQLPPLRERAEDIPIFVEHFVKLFNEDLHKQVRSIAPEAMSRLKQYPWPGNVRELQSAVKHALVRNVGEVLSVDSLPPSCRGELPASPVAASSRLDIANLQQFVNELLSENQPNLYQKLHNEIDRIALPEVLSHAGGNQAQASEILGIARSTLRTKITDLGLTFEKRLRSETEHQD</sequence>
<keyword evidence="5 16" id="KW-0597">Phosphoprotein</keyword>
<dbReference type="SMART" id="SM00448">
    <property type="entry name" value="REC"/>
    <property type="match status" value="1"/>
</dbReference>
<dbReference type="SUPFAM" id="SSF46689">
    <property type="entry name" value="Homeodomain-like"/>
    <property type="match status" value="1"/>
</dbReference>
<keyword evidence="7" id="KW-0067">ATP-binding</keyword>
<feature type="modified residue" description="4-aspartylphosphate" evidence="16">
    <location>
        <position position="58"/>
    </location>
</feature>
<evidence type="ECO:0000313" key="20">
    <source>
        <dbReference type="Proteomes" id="UP001500840"/>
    </source>
</evidence>
<evidence type="ECO:0000256" key="2">
    <source>
        <dbReference type="ARBA" id="ARBA00019059"/>
    </source>
</evidence>
<dbReference type="InterPro" id="IPR002197">
    <property type="entry name" value="HTH_Fis"/>
</dbReference>
<dbReference type="PROSITE" id="PS50110">
    <property type="entry name" value="RESPONSE_REGULATORY"/>
    <property type="match status" value="1"/>
</dbReference>
<keyword evidence="4" id="KW-0678">Repressor</keyword>
<evidence type="ECO:0000256" key="1">
    <source>
        <dbReference type="ARBA" id="ARBA00004496"/>
    </source>
</evidence>
<evidence type="ECO:0000256" key="14">
    <source>
        <dbReference type="ARBA" id="ARBA00029881"/>
    </source>
</evidence>
<name>A0ABP8NC45_9BACT</name>
<keyword evidence="3" id="KW-0963">Cytoplasm</keyword>
<evidence type="ECO:0000256" key="10">
    <source>
        <dbReference type="ARBA" id="ARBA00023125"/>
    </source>
</evidence>
<dbReference type="Gene3D" id="1.10.10.60">
    <property type="entry name" value="Homeodomain-like"/>
    <property type="match status" value="1"/>
</dbReference>
<dbReference type="InterPro" id="IPR011006">
    <property type="entry name" value="CheY-like_superfamily"/>
</dbReference>
<organism evidence="19 20">
    <name type="scientific">Novipirellula rosea</name>
    <dbReference type="NCBI Taxonomy" id="1031540"/>
    <lineage>
        <taxon>Bacteria</taxon>
        <taxon>Pseudomonadati</taxon>
        <taxon>Planctomycetota</taxon>
        <taxon>Planctomycetia</taxon>
        <taxon>Pirellulales</taxon>
        <taxon>Pirellulaceae</taxon>
        <taxon>Novipirellula</taxon>
    </lineage>
</organism>
<keyword evidence="8" id="KW-0902">Two-component regulatory system</keyword>
<keyword evidence="10" id="KW-0238">DNA-binding</keyword>